<name>A0A1I4S1J7_PSUAM</name>
<organism evidence="1 2">
    <name type="scientific">Pseudonocardia ammonioxydans</name>
    <dbReference type="NCBI Taxonomy" id="260086"/>
    <lineage>
        <taxon>Bacteria</taxon>
        <taxon>Bacillati</taxon>
        <taxon>Actinomycetota</taxon>
        <taxon>Actinomycetes</taxon>
        <taxon>Pseudonocardiales</taxon>
        <taxon>Pseudonocardiaceae</taxon>
        <taxon>Pseudonocardia</taxon>
    </lineage>
</organism>
<dbReference type="Pfam" id="PF14119">
    <property type="entry name" value="DUF4288"/>
    <property type="match status" value="1"/>
</dbReference>
<dbReference type="Proteomes" id="UP000199614">
    <property type="component" value="Unassembled WGS sequence"/>
</dbReference>
<reference evidence="1 2" key="1">
    <citation type="submission" date="2016-10" db="EMBL/GenBank/DDBJ databases">
        <authorList>
            <person name="de Groot N.N."/>
        </authorList>
    </citation>
    <scope>NUCLEOTIDE SEQUENCE [LARGE SCALE GENOMIC DNA]</scope>
    <source>
        <strain evidence="1 2">CGMCC 4.1877</strain>
    </source>
</reference>
<dbReference type="RefSeq" id="WP_093335714.1">
    <property type="nucleotide sequence ID" value="NZ_FOUY01000001.1"/>
</dbReference>
<dbReference type="OrthoDB" id="165447at2"/>
<evidence type="ECO:0000313" key="2">
    <source>
        <dbReference type="Proteomes" id="UP000199614"/>
    </source>
</evidence>
<proteinExistence type="predicted"/>
<dbReference type="AlphaFoldDB" id="A0A1I4S1J7"/>
<protein>
    <recommendedName>
        <fullName evidence="3">DUF4288 domain-containing protein</fullName>
    </recommendedName>
</protein>
<gene>
    <name evidence="1" type="ORF">SAMN05216207_1001191</name>
</gene>
<dbReference type="InterPro" id="IPR025630">
    <property type="entry name" value="DUF4288"/>
</dbReference>
<sequence length="111" mass="12417">MTGQQMFVAVLLFESTSSAASYRPLYREDVVVLWAPSLVDARSEAERHGRRAETSYGNGVGETITNRLLHVVDVAPGLNDDLTTTADLYSRHFRDITAYRQFEPQLDGDPL</sequence>
<evidence type="ECO:0008006" key="3">
    <source>
        <dbReference type="Google" id="ProtNLM"/>
    </source>
</evidence>
<evidence type="ECO:0000313" key="1">
    <source>
        <dbReference type="EMBL" id="SFM58355.1"/>
    </source>
</evidence>
<keyword evidence="2" id="KW-1185">Reference proteome</keyword>
<dbReference type="EMBL" id="FOUY01000001">
    <property type="protein sequence ID" value="SFM58355.1"/>
    <property type="molecule type" value="Genomic_DNA"/>
</dbReference>
<accession>A0A1I4S1J7</accession>